<evidence type="ECO:0000256" key="4">
    <source>
        <dbReference type="ARBA" id="ARBA00022688"/>
    </source>
</evidence>
<protein>
    <recommendedName>
        <fullName evidence="8">Ubiquinone biosynthesis protein</fullName>
    </recommendedName>
</protein>
<dbReference type="InterPro" id="IPR013718">
    <property type="entry name" value="COQ9_C"/>
</dbReference>
<organism evidence="10 11">
    <name type="scientific">Panaeolus cyanescens</name>
    <dbReference type="NCBI Taxonomy" id="181874"/>
    <lineage>
        <taxon>Eukaryota</taxon>
        <taxon>Fungi</taxon>
        <taxon>Dikarya</taxon>
        <taxon>Basidiomycota</taxon>
        <taxon>Agaricomycotina</taxon>
        <taxon>Agaricomycetes</taxon>
        <taxon>Agaricomycetidae</taxon>
        <taxon>Agaricales</taxon>
        <taxon>Agaricineae</taxon>
        <taxon>Galeropsidaceae</taxon>
        <taxon>Panaeolus</taxon>
    </lineage>
</organism>
<dbReference type="PANTHER" id="PTHR21427">
    <property type="entry name" value="UBIQUINONE BIOSYNTHESIS PROTEIN COQ9, MITOCHONDRIAL"/>
    <property type="match status" value="1"/>
</dbReference>
<dbReference type="GO" id="GO:0006744">
    <property type="term" value="P:ubiquinone biosynthetic process"/>
    <property type="evidence" value="ECO:0007669"/>
    <property type="project" value="UniProtKB-UniRule"/>
</dbReference>
<gene>
    <name evidence="10" type="ORF">CVT24_003159</name>
</gene>
<dbReference type="PANTHER" id="PTHR21427:SF19">
    <property type="entry name" value="UBIQUINONE BIOSYNTHESIS PROTEIN COQ9, MITOCHONDRIAL"/>
    <property type="match status" value="1"/>
</dbReference>
<evidence type="ECO:0000256" key="7">
    <source>
        <dbReference type="ARBA" id="ARBA00023128"/>
    </source>
</evidence>
<dbReference type="UniPathway" id="UPA00232"/>
<dbReference type="STRING" id="181874.A0A409VP30"/>
<evidence type="ECO:0000259" key="9">
    <source>
        <dbReference type="Pfam" id="PF08511"/>
    </source>
</evidence>
<proteinExistence type="inferred from homology"/>
<name>A0A409VP30_9AGAR</name>
<keyword evidence="7 8" id="KW-0496">Mitochondrion</keyword>
<evidence type="ECO:0000256" key="8">
    <source>
        <dbReference type="RuleBase" id="RU366063"/>
    </source>
</evidence>
<evidence type="ECO:0000256" key="3">
    <source>
        <dbReference type="ARBA" id="ARBA00010766"/>
    </source>
</evidence>
<keyword evidence="5" id="KW-0809">Transit peptide</keyword>
<evidence type="ECO:0000256" key="1">
    <source>
        <dbReference type="ARBA" id="ARBA00004173"/>
    </source>
</evidence>
<dbReference type="Proteomes" id="UP000284842">
    <property type="component" value="Unassembled WGS sequence"/>
</dbReference>
<comment type="function">
    <text evidence="8">Membrane-associated protein that warps the membrane surface to access and bind aromatic isoprenes with high specificity, including ubiquinone (CoQ) isoprene intermediates and presents them directly to Coq7, therefore facilitating the Coq7-mediated hydroxylase step. Participates in the biosynthesis of coenzyme Q, also named ubiquinone, an essential lipid-soluble electron transporter for aerobic cellular respiration.</text>
</comment>
<dbReference type="FunCoup" id="A0A409VP30">
    <property type="interactions" value="129"/>
</dbReference>
<dbReference type="GO" id="GO:0005743">
    <property type="term" value="C:mitochondrial inner membrane"/>
    <property type="evidence" value="ECO:0007669"/>
    <property type="project" value="TreeGrafter"/>
</dbReference>
<evidence type="ECO:0000256" key="6">
    <source>
        <dbReference type="ARBA" id="ARBA00023121"/>
    </source>
</evidence>
<accession>A0A409VP30</accession>
<comment type="pathway">
    <text evidence="2 8">Cofactor biosynthesis; ubiquinone biosynthesis.</text>
</comment>
<dbReference type="EMBL" id="NHTK01006017">
    <property type="protein sequence ID" value="PPQ67966.1"/>
    <property type="molecule type" value="Genomic_DNA"/>
</dbReference>
<dbReference type="GO" id="GO:0008289">
    <property type="term" value="F:lipid binding"/>
    <property type="evidence" value="ECO:0007669"/>
    <property type="project" value="UniProtKB-UniRule"/>
</dbReference>
<keyword evidence="6 8" id="KW-0446">Lipid-binding</keyword>
<keyword evidence="4 8" id="KW-0831">Ubiquinone biosynthesis</keyword>
<dbReference type="InParanoid" id="A0A409VP30"/>
<evidence type="ECO:0000313" key="11">
    <source>
        <dbReference type="Proteomes" id="UP000284842"/>
    </source>
</evidence>
<dbReference type="AlphaFoldDB" id="A0A409VP30"/>
<keyword evidence="11" id="KW-1185">Reference proteome</keyword>
<dbReference type="InterPro" id="IPR012762">
    <property type="entry name" value="Ubiq_biosynth_COQ9"/>
</dbReference>
<evidence type="ECO:0000313" key="10">
    <source>
        <dbReference type="EMBL" id="PPQ67966.1"/>
    </source>
</evidence>
<comment type="subcellular location">
    <subcellularLocation>
        <location evidence="1 8">Mitochondrion</location>
    </subcellularLocation>
</comment>
<sequence>MSTSRQAFAKLLRTAVTLVNAHGFTREALARSVLSLPSGEAHTTPLTDTAVSALFGKGDDARRTLIDAWMKEGLRHMARVPGVVQPLDNTTPTNTSGKATIRDVLRSRLEYNEPALQYLPEAFALLASPSSGLPPLDPRPALKHAFKIADEACYVTGDEALQLDWYARRGSFAVVYATAELHQLTSPNTAPAFLDSLLETNAKIKSSLAEVELFSSYIYKSCKGIAKSSGVF</sequence>
<reference evidence="10 11" key="1">
    <citation type="journal article" date="2018" name="Evol. Lett.">
        <title>Horizontal gene cluster transfer increased hallucinogenic mushroom diversity.</title>
        <authorList>
            <person name="Reynolds H.T."/>
            <person name="Vijayakumar V."/>
            <person name="Gluck-Thaler E."/>
            <person name="Korotkin H.B."/>
            <person name="Matheny P.B."/>
            <person name="Slot J.C."/>
        </authorList>
    </citation>
    <scope>NUCLEOTIDE SEQUENCE [LARGE SCALE GENOMIC DNA]</scope>
    <source>
        <strain evidence="10 11">2629</strain>
    </source>
</reference>
<feature type="domain" description="COQ9 C-terminal" evidence="9">
    <location>
        <begin position="141"/>
        <end position="188"/>
    </location>
</feature>
<comment type="similarity">
    <text evidence="3 8">Belongs to the COQ9 family.</text>
</comment>
<dbReference type="OrthoDB" id="619536at2759"/>
<comment type="caution">
    <text evidence="10">The sequence shown here is derived from an EMBL/GenBank/DDBJ whole genome shotgun (WGS) entry which is preliminary data.</text>
</comment>
<evidence type="ECO:0000256" key="5">
    <source>
        <dbReference type="ARBA" id="ARBA00022946"/>
    </source>
</evidence>
<dbReference type="Pfam" id="PF08511">
    <property type="entry name" value="COQ9"/>
    <property type="match status" value="1"/>
</dbReference>
<evidence type="ECO:0000256" key="2">
    <source>
        <dbReference type="ARBA" id="ARBA00004749"/>
    </source>
</evidence>